<evidence type="ECO:0000256" key="1">
    <source>
        <dbReference type="ARBA" id="ARBA00007847"/>
    </source>
</evidence>
<dbReference type="InterPro" id="IPR015942">
    <property type="entry name" value="Asp/Glu/hydantoin_racemase"/>
</dbReference>
<dbReference type="Proteomes" id="UP001267426">
    <property type="component" value="Unassembled WGS sequence"/>
</dbReference>
<comment type="similarity">
    <text evidence="1">Belongs to the aspartate/glutamate racemases family.</text>
</comment>
<dbReference type="PANTHER" id="PTHR21198:SF7">
    <property type="entry name" value="ASPARTATE-GLUTAMATE RACEMASE FAMILY"/>
    <property type="match status" value="1"/>
</dbReference>
<evidence type="ECO:0000313" key="4">
    <source>
        <dbReference type="Proteomes" id="UP001267426"/>
    </source>
</evidence>
<comment type="caution">
    <text evidence="3">The sequence shown here is derived from an EMBL/GenBank/DDBJ whole genome shotgun (WGS) entry which is preliminary data.</text>
</comment>
<dbReference type="EMBL" id="JAVRHT010000001">
    <property type="protein sequence ID" value="MDT0630361.1"/>
    <property type="molecule type" value="Genomic_DNA"/>
</dbReference>
<sequence>MPAPPVTDPALSALNGAPSPDERSAIGVLGGLGPYAGLGLVRAVFDETDAHADQEHLPVTLVSYPGRIPDRATWIADASAPSPLPAMLEVLRRLDDAGCAVAGVPCNTAHAPALFDRLVAGLAAEDRALRLVHIVDAIVERVREVAPRAERVGVLATTSSVENRLHQIGLEAAGVEAVVPNPEHQARVQESIYGRAWGLKAQSAPPDPRARAVLLDAADHLIGRGAEAVILGCTELPLAVPEPERGGVPLVNSTRALARALIRASHPARLRAGRGG</sequence>
<keyword evidence="4" id="KW-1185">Reference proteome</keyword>
<dbReference type="Gene3D" id="3.40.50.1860">
    <property type="match status" value="2"/>
</dbReference>
<dbReference type="InterPro" id="IPR001920">
    <property type="entry name" value="Asp/Glu_race"/>
</dbReference>
<dbReference type="NCBIfam" id="TIGR00035">
    <property type="entry name" value="asp_race"/>
    <property type="match status" value="1"/>
</dbReference>
<protein>
    <submittedName>
        <fullName evidence="3">Amino acid racemase</fullName>
        <ecNumber evidence="3">5.1.1.-</ecNumber>
    </submittedName>
</protein>
<gene>
    <name evidence="3" type="ORF">RM540_01255</name>
</gene>
<organism evidence="3 4">
    <name type="scientific">Rubrivirga litoralis</name>
    <dbReference type="NCBI Taxonomy" id="3075598"/>
    <lineage>
        <taxon>Bacteria</taxon>
        <taxon>Pseudomonadati</taxon>
        <taxon>Rhodothermota</taxon>
        <taxon>Rhodothermia</taxon>
        <taxon>Rhodothermales</taxon>
        <taxon>Rubricoccaceae</taxon>
        <taxon>Rubrivirga</taxon>
    </lineage>
</organism>
<evidence type="ECO:0000313" key="3">
    <source>
        <dbReference type="EMBL" id="MDT0630361.1"/>
    </source>
</evidence>
<proteinExistence type="inferred from homology"/>
<dbReference type="Pfam" id="PF01177">
    <property type="entry name" value="Asp_Glu_race"/>
    <property type="match status" value="1"/>
</dbReference>
<dbReference type="RefSeq" id="WP_311661411.1">
    <property type="nucleotide sequence ID" value="NZ_JAVRHT010000001.1"/>
</dbReference>
<dbReference type="PANTHER" id="PTHR21198">
    <property type="entry name" value="GLUTAMATE RACEMASE"/>
    <property type="match status" value="1"/>
</dbReference>
<evidence type="ECO:0000256" key="2">
    <source>
        <dbReference type="ARBA" id="ARBA00023235"/>
    </source>
</evidence>
<keyword evidence="2 3" id="KW-0413">Isomerase</keyword>
<accession>A0ABU3BM52</accession>
<dbReference type="EC" id="5.1.1.-" evidence="3"/>
<dbReference type="GO" id="GO:0016853">
    <property type="term" value="F:isomerase activity"/>
    <property type="evidence" value="ECO:0007669"/>
    <property type="project" value="UniProtKB-KW"/>
</dbReference>
<name>A0ABU3BM52_9BACT</name>
<dbReference type="InterPro" id="IPR004380">
    <property type="entry name" value="Asp_race"/>
</dbReference>
<dbReference type="SUPFAM" id="SSF53681">
    <property type="entry name" value="Aspartate/glutamate racemase"/>
    <property type="match status" value="2"/>
</dbReference>
<reference evidence="3 4" key="1">
    <citation type="submission" date="2023-09" db="EMBL/GenBank/DDBJ databases">
        <authorList>
            <person name="Rey-Velasco X."/>
        </authorList>
    </citation>
    <scope>NUCLEOTIDE SEQUENCE [LARGE SCALE GENOMIC DNA]</scope>
    <source>
        <strain evidence="3 4">F394</strain>
    </source>
</reference>